<reference evidence="1 2" key="1">
    <citation type="submission" date="2019-03" db="EMBL/GenBank/DDBJ databases">
        <title>Genomic Encyclopedia of Type Strains, Phase IV (KMG-IV): sequencing the most valuable type-strain genomes for metagenomic binning, comparative biology and taxonomic classification.</title>
        <authorList>
            <person name="Goeker M."/>
        </authorList>
    </citation>
    <scope>NUCLEOTIDE SEQUENCE [LARGE SCALE GENOMIC DNA]</scope>
    <source>
        <strain evidence="1 2">DSM 44496</strain>
    </source>
</reference>
<gene>
    <name evidence="1" type="ORF">DFR75_11337</name>
</gene>
<dbReference type="AlphaFoldDB" id="A0A4R6NYP4"/>
<dbReference type="Proteomes" id="UP000295087">
    <property type="component" value="Unassembled WGS sequence"/>
</dbReference>
<dbReference type="Pfam" id="PF04237">
    <property type="entry name" value="YjbR"/>
    <property type="match status" value="1"/>
</dbReference>
<keyword evidence="2" id="KW-1185">Reference proteome</keyword>
<protein>
    <recommendedName>
        <fullName evidence="3">DNA-binding protein (MmcQ/YjbR family)</fullName>
    </recommendedName>
</protein>
<evidence type="ECO:0000313" key="1">
    <source>
        <dbReference type="EMBL" id="TDP29368.1"/>
    </source>
</evidence>
<dbReference type="RefSeq" id="WP_067496964.1">
    <property type="nucleotide sequence ID" value="NZ_SNXK01000013.1"/>
</dbReference>
<dbReference type="InterPro" id="IPR058532">
    <property type="entry name" value="YjbR/MT2646/Rv2570-like"/>
</dbReference>
<proteinExistence type="predicted"/>
<evidence type="ECO:0008006" key="3">
    <source>
        <dbReference type="Google" id="ProtNLM"/>
    </source>
</evidence>
<sequence length="116" mass="12793">MTVTGDDVRTIAGSLPGTAEEFAWGMPIFKVSGRLFLTLPENETSMAVRCPIIDRDELVQAEPAKFWIASHEANNAWVRVRLSALDDHDELTAIITDSWTQAAPRALLESHESATN</sequence>
<dbReference type="InterPro" id="IPR038056">
    <property type="entry name" value="YjbR-like_sf"/>
</dbReference>
<evidence type="ECO:0000313" key="2">
    <source>
        <dbReference type="Proteomes" id="UP000295087"/>
    </source>
</evidence>
<name>A0A4R6NYP4_NOCIG</name>
<dbReference type="EMBL" id="SNXK01000013">
    <property type="protein sequence ID" value="TDP29368.1"/>
    <property type="molecule type" value="Genomic_DNA"/>
</dbReference>
<accession>A0A4R6NYP4</accession>
<dbReference type="Gene3D" id="3.90.1150.30">
    <property type="match status" value="1"/>
</dbReference>
<comment type="caution">
    <text evidence="1">The sequence shown here is derived from an EMBL/GenBank/DDBJ whole genome shotgun (WGS) entry which is preliminary data.</text>
</comment>
<dbReference type="SUPFAM" id="SSF142906">
    <property type="entry name" value="YjbR-like"/>
    <property type="match status" value="1"/>
</dbReference>
<organism evidence="1 2">
    <name type="scientific">Nocardia ignorata</name>
    <dbReference type="NCBI Taxonomy" id="145285"/>
    <lineage>
        <taxon>Bacteria</taxon>
        <taxon>Bacillati</taxon>
        <taxon>Actinomycetota</taxon>
        <taxon>Actinomycetes</taxon>
        <taxon>Mycobacteriales</taxon>
        <taxon>Nocardiaceae</taxon>
        <taxon>Nocardia</taxon>
    </lineage>
</organism>